<protein>
    <submittedName>
        <fullName evidence="2">Uncharacterized protein</fullName>
    </submittedName>
</protein>
<proteinExistence type="predicted"/>
<reference evidence="2 3" key="1">
    <citation type="submission" date="2023-08" db="EMBL/GenBank/DDBJ databases">
        <title>A Necator americanus chromosomal reference genome.</title>
        <authorList>
            <person name="Ilik V."/>
            <person name="Petrzelkova K.J."/>
            <person name="Pardy F."/>
            <person name="Fuh T."/>
            <person name="Niatou-Singa F.S."/>
            <person name="Gouil Q."/>
            <person name="Baker L."/>
            <person name="Ritchie M.E."/>
            <person name="Jex A.R."/>
            <person name="Gazzola D."/>
            <person name="Li H."/>
            <person name="Toshio Fujiwara R."/>
            <person name="Zhan B."/>
            <person name="Aroian R.V."/>
            <person name="Pafco B."/>
            <person name="Schwarz E.M."/>
        </authorList>
    </citation>
    <scope>NUCLEOTIDE SEQUENCE [LARGE SCALE GENOMIC DNA]</scope>
    <source>
        <strain evidence="2 3">Aroian</strain>
        <tissue evidence="2">Whole animal</tissue>
    </source>
</reference>
<evidence type="ECO:0000313" key="3">
    <source>
        <dbReference type="Proteomes" id="UP001303046"/>
    </source>
</evidence>
<sequence length="153" mass="15838">MARARLWKRGDGGGGGGGGSSGGGGDVYDSPLTDDPMRSATVEVPGTTNEAAAGAAATTTTAAAMAASGRATFLRRTSRVTRRTEHPASPASHTAPLVHLRRCGLREPESADLVHGNIRTPQITEDVLETYLLSTQTLTDPGLLVIPTKPLHI</sequence>
<name>A0ABR1CJ53_NECAM</name>
<dbReference type="EMBL" id="JAVFWL010000002">
    <property type="protein sequence ID" value="KAK6737787.1"/>
    <property type="molecule type" value="Genomic_DNA"/>
</dbReference>
<accession>A0ABR1CJ53</accession>
<feature type="region of interest" description="Disordered" evidence="1">
    <location>
        <begin position="1"/>
        <end position="39"/>
    </location>
</feature>
<evidence type="ECO:0000313" key="2">
    <source>
        <dbReference type="EMBL" id="KAK6737787.1"/>
    </source>
</evidence>
<evidence type="ECO:0000256" key="1">
    <source>
        <dbReference type="SAM" id="MobiDB-lite"/>
    </source>
</evidence>
<gene>
    <name evidence="2" type="primary">Necator_chrII.g7890</name>
    <name evidence="2" type="ORF">RB195_020096</name>
</gene>
<keyword evidence="3" id="KW-1185">Reference proteome</keyword>
<dbReference type="Proteomes" id="UP001303046">
    <property type="component" value="Unassembled WGS sequence"/>
</dbReference>
<organism evidence="2 3">
    <name type="scientific">Necator americanus</name>
    <name type="common">Human hookworm</name>
    <dbReference type="NCBI Taxonomy" id="51031"/>
    <lineage>
        <taxon>Eukaryota</taxon>
        <taxon>Metazoa</taxon>
        <taxon>Ecdysozoa</taxon>
        <taxon>Nematoda</taxon>
        <taxon>Chromadorea</taxon>
        <taxon>Rhabditida</taxon>
        <taxon>Rhabditina</taxon>
        <taxon>Rhabditomorpha</taxon>
        <taxon>Strongyloidea</taxon>
        <taxon>Ancylostomatidae</taxon>
        <taxon>Bunostominae</taxon>
        <taxon>Necator</taxon>
    </lineage>
</organism>
<feature type="compositionally biased region" description="Gly residues" evidence="1">
    <location>
        <begin position="12"/>
        <end position="26"/>
    </location>
</feature>
<comment type="caution">
    <text evidence="2">The sequence shown here is derived from an EMBL/GenBank/DDBJ whole genome shotgun (WGS) entry which is preliminary data.</text>
</comment>